<accession>A0A0C2CZ71</accession>
<evidence type="ECO:0000259" key="1">
    <source>
        <dbReference type="PROSITE" id="PS51471"/>
    </source>
</evidence>
<reference evidence="2 3" key="1">
    <citation type="submission" date="2014-12" db="EMBL/GenBank/DDBJ databases">
        <title>Genome assembly of Enhygromyxa salina DSM 15201.</title>
        <authorList>
            <person name="Sharma G."/>
            <person name="Subramanian S."/>
        </authorList>
    </citation>
    <scope>NUCLEOTIDE SEQUENCE [LARGE SCALE GENOMIC DNA]</scope>
    <source>
        <strain evidence="2 3">DSM 15201</strain>
    </source>
</reference>
<evidence type="ECO:0000313" key="2">
    <source>
        <dbReference type="EMBL" id="KIG16241.1"/>
    </source>
</evidence>
<dbReference type="Pfam" id="PF13640">
    <property type="entry name" value="2OG-FeII_Oxy_3"/>
    <property type="match status" value="1"/>
</dbReference>
<evidence type="ECO:0000313" key="3">
    <source>
        <dbReference type="Proteomes" id="UP000031599"/>
    </source>
</evidence>
<gene>
    <name evidence="2" type="ORF">DB30_04853</name>
</gene>
<dbReference type="EMBL" id="JMCC02000041">
    <property type="protein sequence ID" value="KIG16241.1"/>
    <property type="molecule type" value="Genomic_DNA"/>
</dbReference>
<dbReference type="PROSITE" id="PS51471">
    <property type="entry name" value="FE2OG_OXY"/>
    <property type="match status" value="1"/>
</dbReference>
<proteinExistence type="predicted"/>
<dbReference type="RefSeq" id="WP_052550163.1">
    <property type="nucleotide sequence ID" value="NZ_JMCC02000041.1"/>
</dbReference>
<dbReference type="InterPro" id="IPR005123">
    <property type="entry name" value="Oxoglu/Fe-dep_dioxygenase_dom"/>
</dbReference>
<dbReference type="Proteomes" id="UP000031599">
    <property type="component" value="Unassembled WGS sequence"/>
</dbReference>
<feature type="domain" description="Fe2OG dioxygenase" evidence="1">
    <location>
        <begin position="115"/>
        <end position="212"/>
    </location>
</feature>
<dbReference type="Gene3D" id="2.60.120.620">
    <property type="entry name" value="q2cbj1_9rhob like domain"/>
    <property type="match status" value="1"/>
</dbReference>
<dbReference type="PANTHER" id="PTHR33099">
    <property type="entry name" value="FE2OG DIOXYGENASE DOMAIN-CONTAINING PROTEIN"/>
    <property type="match status" value="1"/>
</dbReference>
<name>A0A0C2CZ71_9BACT</name>
<sequence length="756" mass="84693">MLDETLEIAEALLAIDAPGTFAVRLRVPAEELQLHLRKVGPIEFPISSATTSRMLALATRSRFGWGEHTITDPAVRSGWELRKSRIKIDGRRWSPVLRKHLVEIREQLGLPDTGRLRATLDKLTIYGPGEFFATHQDTEKDDDMIATLVVVLPSSFTGGVFRCSRADERVEFRRTKRGAEQLDLIAFYSDCQHEIRPVTTGHRVALVYRLGFEAKSSRAQEPVVGGQAIEQLERAVAEHFELGAEKLVVLLDHEYTPRNLGWSRLKHGDHIRAASLCEVGANLELDIHLALADIHEAWQCSPSISSYRSRWSHWNDDDDDDDDDDYTLEEMHDSSVTLRHWRSAADTPADYDDLVAREDELCFTTANDTFDPVATDYQGYMGNYGDTLDRWYHRAAIVMWPKANAFLVEARLDPRAAIRQLIARQHKGESDPRLQALIVIWPNCVEAEPSEALVTDVFRLAALIDDPDLAAAFLVPVKPESMSAGVIPPLLQATRRHGPAWCEALLNEWHTNASGRSSGRWRASYPHAWLGNLVDADKQLGPRLAAVIVAKQWDEAQAVRATPAHARSPYATGRTPFELTSLVDLLSASVLAGARKVHDSIVAQLTSKDSSLSALELASVTLRVHERLGAKRWRDWGTARLAVHAKRSLSAALAKPARERGDWRIIVPRRCNCSDCATLYEFLESNEIGTICPLAKARRQHLHQVIDGDGVPVNHVTERRGSPYRLVLTKRVQLFSLDAEGRVRQADVLRRLAELD</sequence>
<dbReference type="InterPro" id="IPR044862">
    <property type="entry name" value="Pro_4_hyd_alph_FE2OG_OXY"/>
</dbReference>
<protein>
    <recommendedName>
        <fullName evidence="1">Fe2OG dioxygenase domain-containing protein</fullName>
    </recommendedName>
</protein>
<dbReference type="PANTHER" id="PTHR33099:SF7">
    <property type="entry name" value="MYND-TYPE DOMAIN-CONTAINING PROTEIN"/>
    <property type="match status" value="1"/>
</dbReference>
<dbReference type="AlphaFoldDB" id="A0A0C2CZ71"/>
<organism evidence="2 3">
    <name type="scientific">Enhygromyxa salina</name>
    <dbReference type="NCBI Taxonomy" id="215803"/>
    <lineage>
        <taxon>Bacteria</taxon>
        <taxon>Pseudomonadati</taxon>
        <taxon>Myxococcota</taxon>
        <taxon>Polyangia</taxon>
        <taxon>Nannocystales</taxon>
        <taxon>Nannocystaceae</taxon>
        <taxon>Enhygromyxa</taxon>
    </lineage>
</organism>
<comment type="caution">
    <text evidence="2">The sequence shown here is derived from an EMBL/GenBank/DDBJ whole genome shotgun (WGS) entry which is preliminary data.</text>
</comment>